<dbReference type="CDD" id="cd12148">
    <property type="entry name" value="fungal_TF_MHR"/>
    <property type="match status" value="1"/>
</dbReference>
<evidence type="ECO:0000256" key="4">
    <source>
        <dbReference type="ARBA" id="ARBA00023163"/>
    </source>
</evidence>
<accession>A0A6A5TWM1</accession>
<keyword evidence="5" id="KW-0539">Nucleus</keyword>
<evidence type="ECO:0000256" key="3">
    <source>
        <dbReference type="ARBA" id="ARBA00023015"/>
    </source>
</evidence>
<keyword evidence="3" id="KW-0805">Transcription regulation</keyword>
<name>A0A6A5TWM1_9PLEO</name>
<protein>
    <recommendedName>
        <fullName evidence="6">Xylanolytic transcriptional activator regulatory domain-containing protein</fullName>
    </recommendedName>
</protein>
<sequence>MDWQAVPVQLSGLPILEEGYEVPLPNHFSTTSINDSVLLSIHDYLEASLTSSPWQPVSLTSLPGKEVFSHFVDLYFVHFDKFYPILHRPSFDTSKEPVLTLAVAEIGACYSGFPSARAFATSLSELTRRLLLFMAEYDPRFVRTDSYITAQLLQSIHGFSSGSKRLYELSDSNRSSIISHARSLKLFDHRSSLEDEGAEMDVGSRWEAWIRAEKARRLAWAICTLDASSTYFHNARSLLSMNELKMDLPCSTAHWQAETAQAWAALHPWTHLPPTKSLRSLLESLSISSPKSAEITDACHSHIAAIILARSIWDLRESALEPSALFFPNDNADLRLQRMQAILSTLQRLTSPLVPSANDLIGQDFASLVQRTYIVHSGGILTAEDAVDHMHIVWAKLGTRSQQAREHLLRWASRCPAQVRTTAHKAAQILSVARRYPYNHPNEPYHVFHSGFILWTMLGLLTELPSSIPPPGSNHRRIPCRLDWHGAHDTPEALAVNDWVEHGGYGYIVGMDGAPDLVSEMGMRQVLELAADTLKRMRVWGIAQIFLNAVLRALHD</sequence>
<proteinExistence type="predicted"/>
<evidence type="ECO:0000313" key="7">
    <source>
        <dbReference type="EMBL" id="KAF1953347.1"/>
    </source>
</evidence>
<keyword evidence="1" id="KW-0479">Metal-binding</keyword>
<dbReference type="Pfam" id="PF04082">
    <property type="entry name" value="Fungal_trans"/>
    <property type="match status" value="1"/>
</dbReference>
<dbReference type="InterPro" id="IPR007219">
    <property type="entry name" value="XnlR_reg_dom"/>
</dbReference>
<keyword evidence="4" id="KW-0804">Transcription</keyword>
<feature type="domain" description="Xylanolytic transcriptional activator regulatory" evidence="6">
    <location>
        <begin position="73"/>
        <end position="277"/>
    </location>
</feature>
<dbReference type="AlphaFoldDB" id="A0A6A5TWM1"/>
<dbReference type="Proteomes" id="UP000800035">
    <property type="component" value="Unassembled WGS sequence"/>
</dbReference>
<dbReference type="GO" id="GO:0003677">
    <property type="term" value="F:DNA binding"/>
    <property type="evidence" value="ECO:0007669"/>
    <property type="project" value="InterPro"/>
</dbReference>
<evidence type="ECO:0000259" key="6">
    <source>
        <dbReference type="Pfam" id="PF04082"/>
    </source>
</evidence>
<reference evidence="7" key="1">
    <citation type="journal article" date="2020" name="Stud. Mycol.">
        <title>101 Dothideomycetes genomes: a test case for predicting lifestyles and emergence of pathogens.</title>
        <authorList>
            <person name="Haridas S."/>
            <person name="Albert R."/>
            <person name="Binder M."/>
            <person name="Bloem J."/>
            <person name="Labutti K."/>
            <person name="Salamov A."/>
            <person name="Andreopoulos B."/>
            <person name="Baker S."/>
            <person name="Barry K."/>
            <person name="Bills G."/>
            <person name="Bluhm B."/>
            <person name="Cannon C."/>
            <person name="Castanera R."/>
            <person name="Culley D."/>
            <person name="Daum C."/>
            <person name="Ezra D."/>
            <person name="Gonzalez J."/>
            <person name="Henrissat B."/>
            <person name="Kuo A."/>
            <person name="Liang C."/>
            <person name="Lipzen A."/>
            <person name="Lutzoni F."/>
            <person name="Magnuson J."/>
            <person name="Mondo S."/>
            <person name="Nolan M."/>
            <person name="Ohm R."/>
            <person name="Pangilinan J."/>
            <person name="Park H.-J."/>
            <person name="Ramirez L."/>
            <person name="Alfaro M."/>
            <person name="Sun H."/>
            <person name="Tritt A."/>
            <person name="Yoshinaga Y."/>
            <person name="Zwiers L.-H."/>
            <person name="Turgeon B."/>
            <person name="Goodwin S."/>
            <person name="Spatafora J."/>
            <person name="Crous P."/>
            <person name="Grigoriev I."/>
        </authorList>
    </citation>
    <scope>NUCLEOTIDE SEQUENCE</scope>
    <source>
        <strain evidence="7">CBS 675.92</strain>
    </source>
</reference>
<keyword evidence="8" id="KW-1185">Reference proteome</keyword>
<dbReference type="EMBL" id="ML977004">
    <property type="protein sequence ID" value="KAF1953347.1"/>
    <property type="molecule type" value="Genomic_DNA"/>
</dbReference>
<dbReference type="GO" id="GO:0006351">
    <property type="term" value="P:DNA-templated transcription"/>
    <property type="evidence" value="ECO:0007669"/>
    <property type="project" value="InterPro"/>
</dbReference>
<dbReference type="OrthoDB" id="1405595at2759"/>
<dbReference type="GO" id="GO:0008270">
    <property type="term" value="F:zinc ion binding"/>
    <property type="evidence" value="ECO:0007669"/>
    <property type="project" value="InterPro"/>
</dbReference>
<evidence type="ECO:0000256" key="1">
    <source>
        <dbReference type="ARBA" id="ARBA00022723"/>
    </source>
</evidence>
<dbReference type="PANTHER" id="PTHR47660:SF2">
    <property type="entry name" value="TRANSCRIPTION FACTOR WITH C2H2 AND ZN(2)-CYS(6) DNA BINDING DOMAIN (EUROFUNG)"/>
    <property type="match status" value="1"/>
</dbReference>
<evidence type="ECO:0000256" key="5">
    <source>
        <dbReference type="ARBA" id="ARBA00023242"/>
    </source>
</evidence>
<gene>
    <name evidence="7" type="ORF">CC80DRAFT_420478</name>
</gene>
<evidence type="ECO:0000313" key="8">
    <source>
        <dbReference type="Proteomes" id="UP000800035"/>
    </source>
</evidence>
<keyword evidence="2" id="KW-0862">Zinc</keyword>
<organism evidence="7 8">
    <name type="scientific">Byssothecium circinans</name>
    <dbReference type="NCBI Taxonomy" id="147558"/>
    <lineage>
        <taxon>Eukaryota</taxon>
        <taxon>Fungi</taxon>
        <taxon>Dikarya</taxon>
        <taxon>Ascomycota</taxon>
        <taxon>Pezizomycotina</taxon>
        <taxon>Dothideomycetes</taxon>
        <taxon>Pleosporomycetidae</taxon>
        <taxon>Pleosporales</taxon>
        <taxon>Massarineae</taxon>
        <taxon>Massarinaceae</taxon>
        <taxon>Byssothecium</taxon>
    </lineage>
</organism>
<evidence type="ECO:0000256" key="2">
    <source>
        <dbReference type="ARBA" id="ARBA00022833"/>
    </source>
</evidence>
<dbReference type="PANTHER" id="PTHR47660">
    <property type="entry name" value="TRANSCRIPTION FACTOR WITH C2H2 AND ZN(2)-CYS(6) DNA BINDING DOMAIN (EUROFUNG)-RELATED-RELATED"/>
    <property type="match status" value="1"/>
</dbReference>